<organism evidence="2 3">
    <name type="scientific">Nitrosospira multiformis</name>
    <dbReference type="NCBI Taxonomy" id="1231"/>
    <lineage>
        <taxon>Bacteria</taxon>
        <taxon>Pseudomonadati</taxon>
        <taxon>Pseudomonadota</taxon>
        <taxon>Betaproteobacteria</taxon>
        <taxon>Nitrosomonadales</taxon>
        <taxon>Nitrosomonadaceae</taxon>
        <taxon>Nitrosospira</taxon>
    </lineage>
</organism>
<name>A0A2T5IC04_9PROT</name>
<dbReference type="InterPro" id="IPR007739">
    <property type="entry name" value="RgpF"/>
</dbReference>
<gene>
    <name evidence="2" type="ORF">C8R21_11077</name>
</gene>
<dbReference type="Pfam" id="PF05045">
    <property type="entry name" value="RgpF"/>
    <property type="match status" value="1"/>
</dbReference>
<dbReference type="Gene3D" id="3.40.50.2000">
    <property type="entry name" value="Glycogen Phosphorylase B"/>
    <property type="match status" value="1"/>
</dbReference>
<accession>A0A2T5IC04</accession>
<comment type="caution">
    <text evidence="2">The sequence shown here is derived from an EMBL/GenBank/DDBJ whole genome shotgun (WGS) entry which is preliminary data.</text>
</comment>
<protein>
    <submittedName>
        <fullName evidence="2">Rhamnan synthesis protein F</fullName>
    </submittedName>
</protein>
<feature type="domain" description="WsaF C-terminal" evidence="1">
    <location>
        <begin position="652"/>
        <end position="784"/>
    </location>
</feature>
<evidence type="ECO:0000313" key="3">
    <source>
        <dbReference type="Proteomes" id="UP000244152"/>
    </source>
</evidence>
<dbReference type="AlphaFoldDB" id="A0A2T5IC04"/>
<dbReference type="EMBL" id="QAOK01000010">
    <property type="protein sequence ID" value="PTQ81344.1"/>
    <property type="molecule type" value="Genomic_DNA"/>
</dbReference>
<evidence type="ECO:0000259" key="1">
    <source>
        <dbReference type="Pfam" id="PF22772"/>
    </source>
</evidence>
<dbReference type="SUPFAM" id="SSF53756">
    <property type="entry name" value="UDP-Glycosyltransferase/glycogen phosphorylase"/>
    <property type="match status" value="1"/>
</dbReference>
<proteinExistence type="predicted"/>
<dbReference type="Proteomes" id="UP000244152">
    <property type="component" value="Unassembled WGS sequence"/>
</dbReference>
<dbReference type="Pfam" id="PF22772">
    <property type="entry name" value="WsaF_C"/>
    <property type="match status" value="1"/>
</dbReference>
<reference evidence="2 3" key="1">
    <citation type="submission" date="2018-04" db="EMBL/GenBank/DDBJ databases">
        <title>Active sludge and wastewater microbial communities from Klosterneuburg, Austria.</title>
        <authorList>
            <person name="Wagner M."/>
        </authorList>
    </citation>
    <scope>NUCLEOTIDE SEQUENCE [LARGE SCALE GENOMIC DNA]</scope>
    <source>
        <strain evidence="2 3">Nl12</strain>
    </source>
</reference>
<sequence length="850" mass="98477">MTSPLRRALTRKPTLRKFGRHAAELIWWTKKLELGKKLRELNTPAITRAETPHLAPPTDDYCLVVPLDYSIGNWDAVPSIAVICHMYYVELAEEIKRYLTKIPFPFDLFITTDSQEKQLAIESHFNDWNKGAIEIRIAPNRGRDIAPKLIACRDVYDRYEFILHIHTKKSPHYELLRGWRSYLFETLLGSKKIVESIFEAFRSDSKLGMVAPQHFEPVRHSIGWGWNFKNAERFARRLDIKISLNGRLDFPSGSMFWARSAALKPLLDCNLCLDEFPSEADQEDGTLGHIIERLYFFVSERAGYRWIKIAQPSLMGRTEGMKNVQNQKELLNFIKDTQYGLLKSRKSQVLKLPFITSRNSSLDRKRDLELLAYERSSYKFIDFPQFQRQLKLHMEKKDSLIDFDDDFYLNVNLDVAATVANGVFSCGFIHYCLRGQDEGRIWSDNQLKRRFSISPNFPEGFTAPVYIRPLPQSNIDLSHLPRSQGTFLLIFFSHLQDDLFFAGYTAFFQDFKPLFGKFSKVVLSVESDRFDPRLAKRYSDQIEVVQAKELERLKYQPDLIIAFNSQLFIKALQICNNPNRTVYYCQDFESGFFPYGAEYVEAERAIASSHNIIVSTELLKSFFISRQLLDKQRVFTTSPKIEPLDVRAEKTKRLFFYFRPESFHRRNLPQTIMEAVENFCRKHIGYEIFLVGSVDTRYSYKINGTPVYVINKLPRKDYIQLISSCDLVVSMIYSAHPGVIAFQSAASGIPTITNVFENRDASLLKQISENILPYDPIREDLLEIIEVALTMPKGKKSFNDRLYSGHNTQSLSDFIDIVLSSESAVTNGSGKINQNWVESNLTQRKFVKQR</sequence>
<dbReference type="Gene3D" id="3.40.50.11090">
    <property type="match status" value="1"/>
</dbReference>
<evidence type="ECO:0000313" key="2">
    <source>
        <dbReference type="EMBL" id="PTQ81344.1"/>
    </source>
</evidence>
<dbReference type="InterPro" id="IPR055050">
    <property type="entry name" value="WsaF_C"/>
</dbReference>